<dbReference type="CDD" id="cd00293">
    <property type="entry name" value="USP-like"/>
    <property type="match status" value="1"/>
</dbReference>
<dbReference type="PANTHER" id="PTHR46268">
    <property type="entry name" value="STRESS RESPONSE PROTEIN NHAX"/>
    <property type="match status" value="1"/>
</dbReference>
<dbReference type="KEGG" id="fbe:FF125_13425"/>
<dbReference type="InterPro" id="IPR006015">
    <property type="entry name" value="Universal_stress_UspA"/>
</dbReference>
<evidence type="ECO:0000259" key="2">
    <source>
        <dbReference type="Pfam" id="PF00582"/>
    </source>
</evidence>
<proteinExistence type="inferred from homology"/>
<dbReference type="SUPFAM" id="SSF52402">
    <property type="entry name" value="Adenine nucleotide alpha hydrolases-like"/>
    <property type="match status" value="2"/>
</dbReference>
<evidence type="ECO:0000313" key="4">
    <source>
        <dbReference type="Proteomes" id="UP000306229"/>
    </source>
</evidence>
<dbReference type="OrthoDB" id="9788959at2"/>
<name>A0A5B7TXF1_9FLAO</name>
<dbReference type="EMBL" id="CP040749">
    <property type="protein sequence ID" value="QCX41070.1"/>
    <property type="molecule type" value="Genomic_DNA"/>
</dbReference>
<accession>A0A5B7TXF1</accession>
<organism evidence="3 4">
    <name type="scientific">Aureibaculum algae</name>
    <dbReference type="NCBI Taxonomy" id="2584122"/>
    <lineage>
        <taxon>Bacteria</taxon>
        <taxon>Pseudomonadati</taxon>
        <taxon>Bacteroidota</taxon>
        <taxon>Flavobacteriia</taxon>
        <taxon>Flavobacteriales</taxon>
        <taxon>Flavobacteriaceae</taxon>
        <taxon>Aureibaculum</taxon>
    </lineage>
</organism>
<dbReference type="PANTHER" id="PTHR46268:SF22">
    <property type="entry name" value="SENSOR PROTEIN KDPD-RELATED"/>
    <property type="match status" value="1"/>
</dbReference>
<dbReference type="PRINTS" id="PR01438">
    <property type="entry name" value="UNVRSLSTRESS"/>
</dbReference>
<gene>
    <name evidence="3" type="ORF">FF125_13425</name>
</gene>
<dbReference type="InterPro" id="IPR006016">
    <property type="entry name" value="UspA"/>
</dbReference>
<sequence length="279" mass="32112">MTNILIPTDFSENSWNAIAYSIKYFEKSTCNFYLLHVTPIINYASGETPPLPFSGSVEKELLQQSKSDLQDLLNRIKKIDLNTKHTFITIPSYDYFIDSIRGQIEEKKIDLVVMATKGASGIKKIVIGSNTGDLITKVKIPVMVIPEKATFKPPKEIAFPTDYNIFYHTKIISDILEFSKKHDTIIRVVHVAKKNEELTQFQLENKEYLEEVLSTIPHSFHRISNKKIEAGIECFVESRDIDMIFMVAKNLTLFQQVMFKPTVEEISYRTKIPFIVLHE</sequence>
<feature type="domain" description="UspA" evidence="2">
    <location>
        <begin position="2"/>
        <end position="146"/>
    </location>
</feature>
<reference evidence="3 4" key="1">
    <citation type="submission" date="2019-05" db="EMBL/GenBank/DDBJ databases">
        <title>Algicella ahnfeltiae gen. nov., sp. nov., a novel marine bacterium of the family Flavobacteriaceae isolated from a red alga.</title>
        <authorList>
            <person name="Nedashkovskaya O.I."/>
            <person name="Kukhlevskiy A.D."/>
            <person name="Kim S.-G."/>
            <person name="Zhukova N.V."/>
            <person name="Mikhailov V.V."/>
        </authorList>
    </citation>
    <scope>NUCLEOTIDE SEQUENCE [LARGE SCALE GENOMIC DNA]</scope>
    <source>
        <strain evidence="3 4">10Alg115</strain>
    </source>
</reference>
<keyword evidence="4" id="KW-1185">Reference proteome</keyword>
<dbReference type="Gene3D" id="3.40.50.12370">
    <property type="match status" value="1"/>
</dbReference>
<comment type="similarity">
    <text evidence="1">Belongs to the universal stress protein A family.</text>
</comment>
<protein>
    <submittedName>
        <fullName evidence="3">Universal stress protein</fullName>
    </submittedName>
</protein>
<dbReference type="AlphaFoldDB" id="A0A5B7TXF1"/>
<evidence type="ECO:0000256" key="1">
    <source>
        <dbReference type="ARBA" id="ARBA00008791"/>
    </source>
</evidence>
<evidence type="ECO:0000313" key="3">
    <source>
        <dbReference type="EMBL" id="QCX41070.1"/>
    </source>
</evidence>
<dbReference type="Pfam" id="PF00582">
    <property type="entry name" value="Usp"/>
    <property type="match status" value="1"/>
</dbReference>
<dbReference type="Proteomes" id="UP000306229">
    <property type="component" value="Chromosome"/>
</dbReference>